<feature type="domain" description="HD-GYP" evidence="2">
    <location>
        <begin position="311"/>
        <end position="500"/>
    </location>
</feature>
<reference evidence="3 4" key="1">
    <citation type="submission" date="2019-07" db="EMBL/GenBank/DDBJ databases">
        <title>Genomic Encyclopedia of Type Strains, Phase I: the one thousand microbial genomes (KMG-I) project.</title>
        <authorList>
            <person name="Kyrpides N."/>
        </authorList>
    </citation>
    <scope>NUCLEOTIDE SEQUENCE [LARGE SCALE GENOMIC DNA]</scope>
    <source>
        <strain evidence="3 4">DSM 13558</strain>
    </source>
</reference>
<name>A0A562J5J8_9FIRM</name>
<dbReference type="SUPFAM" id="SSF109604">
    <property type="entry name" value="HD-domain/PDEase-like"/>
    <property type="match status" value="1"/>
</dbReference>
<organism evidence="3 4">
    <name type="scientific">Sedimentibacter saalensis</name>
    <dbReference type="NCBI Taxonomy" id="130788"/>
    <lineage>
        <taxon>Bacteria</taxon>
        <taxon>Bacillati</taxon>
        <taxon>Bacillota</taxon>
        <taxon>Tissierellia</taxon>
        <taxon>Sedimentibacter</taxon>
    </lineage>
</organism>
<gene>
    <name evidence="3" type="ORF">LY60_02809</name>
</gene>
<keyword evidence="4" id="KW-1185">Reference proteome</keyword>
<dbReference type="Pfam" id="PF13487">
    <property type="entry name" value="HD_5"/>
    <property type="match status" value="1"/>
</dbReference>
<dbReference type="InterPro" id="IPR043128">
    <property type="entry name" value="Rev_trsase/Diguanyl_cyclase"/>
</dbReference>
<dbReference type="PROSITE" id="PS50887">
    <property type="entry name" value="GGDEF"/>
    <property type="match status" value="1"/>
</dbReference>
<comment type="caution">
    <text evidence="3">The sequence shown here is derived from an EMBL/GenBank/DDBJ whole genome shotgun (WGS) entry which is preliminary data.</text>
</comment>
<dbReference type="Gene3D" id="1.10.3210.10">
    <property type="entry name" value="Hypothetical protein af1432"/>
    <property type="match status" value="1"/>
</dbReference>
<dbReference type="Gene3D" id="3.30.70.270">
    <property type="match status" value="1"/>
</dbReference>
<evidence type="ECO:0000313" key="4">
    <source>
        <dbReference type="Proteomes" id="UP000315343"/>
    </source>
</evidence>
<dbReference type="SMART" id="SM00267">
    <property type="entry name" value="GGDEF"/>
    <property type="match status" value="1"/>
</dbReference>
<dbReference type="EMBL" id="VLKH01000009">
    <property type="protein sequence ID" value="TWH78353.1"/>
    <property type="molecule type" value="Genomic_DNA"/>
</dbReference>
<dbReference type="PROSITE" id="PS51832">
    <property type="entry name" value="HD_GYP"/>
    <property type="match status" value="1"/>
</dbReference>
<feature type="domain" description="GGDEF" evidence="1">
    <location>
        <begin position="188"/>
        <end position="320"/>
    </location>
</feature>
<dbReference type="InterPro" id="IPR003607">
    <property type="entry name" value="HD/PDEase_dom"/>
</dbReference>
<dbReference type="CDD" id="cd01949">
    <property type="entry name" value="GGDEF"/>
    <property type="match status" value="1"/>
</dbReference>
<accession>A0A562J5J8</accession>
<dbReference type="PANTHER" id="PTHR45228">
    <property type="entry name" value="CYCLIC DI-GMP PHOSPHODIESTERASE TM_0186-RELATED"/>
    <property type="match status" value="1"/>
</dbReference>
<dbReference type="InterPro" id="IPR000160">
    <property type="entry name" value="GGDEF_dom"/>
</dbReference>
<dbReference type="Pfam" id="PF00990">
    <property type="entry name" value="GGDEF"/>
    <property type="match status" value="1"/>
</dbReference>
<dbReference type="InterPro" id="IPR037522">
    <property type="entry name" value="HD_GYP_dom"/>
</dbReference>
<dbReference type="PANTHER" id="PTHR45228:SF1">
    <property type="entry name" value="CYCLIC DI-GMP PHOSPHODIESTERASE TM_0186"/>
    <property type="match status" value="1"/>
</dbReference>
<evidence type="ECO:0000313" key="3">
    <source>
        <dbReference type="EMBL" id="TWH78353.1"/>
    </source>
</evidence>
<dbReference type="Proteomes" id="UP000315343">
    <property type="component" value="Unassembled WGS sequence"/>
</dbReference>
<dbReference type="SUPFAM" id="SSF55073">
    <property type="entry name" value="Nucleotide cyclase"/>
    <property type="match status" value="1"/>
</dbReference>
<protein>
    <submittedName>
        <fullName evidence="3">Diguanylate cyclase (GGDEF)-like protein</fullName>
    </submittedName>
</protein>
<dbReference type="SMART" id="SM00471">
    <property type="entry name" value="HDc"/>
    <property type="match status" value="1"/>
</dbReference>
<dbReference type="NCBIfam" id="TIGR00254">
    <property type="entry name" value="GGDEF"/>
    <property type="match status" value="1"/>
</dbReference>
<evidence type="ECO:0000259" key="1">
    <source>
        <dbReference type="PROSITE" id="PS50887"/>
    </source>
</evidence>
<dbReference type="InterPro" id="IPR052020">
    <property type="entry name" value="Cyclic_di-GMP/3'3'-cGAMP_PDE"/>
</dbReference>
<proteinExistence type="predicted"/>
<dbReference type="AlphaFoldDB" id="A0A562J5J8"/>
<evidence type="ECO:0000259" key="2">
    <source>
        <dbReference type="PROSITE" id="PS51832"/>
    </source>
</evidence>
<dbReference type="CDD" id="cd00077">
    <property type="entry name" value="HDc"/>
    <property type="match status" value="1"/>
</dbReference>
<sequence length="500" mass="57322">MIIFMENSYGQKNKKNFSRDSIIGLGEDSFRKNYYPELQNKIQDLEKINARNKAIISTIPDILLVSNPYGSLSPVTAASRDDDYILKHFLSNSEIMETLSSAALKVRMGQSVYIKELKLEIDGQSYYYEARFHQSESNEILIMLRNMTERIIMEHRLRDLVERDNLTNLYNRRCFEETMNKFNGKEIEKITAVSIDLNGLKFINDTLGHLAGDRIIIDTANIIREVFEDYGHISRIGGDEFGVILENVGEEEVEKLLNILSLKIEQYNFTAPNGNMSVAYGYSHHTIGLVNMEYLFQVADNNMYQNKLLKKESTRGTFVKTLMKALEAKDYVSEGHVVRMEKLAVLIGEALFLHQDQMDRLILLTKFHDIGKIGIPDSILKKPEKLTEDEWKVMMTHTSIGERIALESLEIKDIAPLIFHHHERWDGTGYPSGLSKEDIPIECRILAVVDSFDAMTNDRPYHKAMHEAEAAKEIIACSGIFYDPKIVDIFYGIAKELNLI</sequence>
<dbReference type="InterPro" id="IPR029787">
    <property type="entry name" value="Nucleotide_cyclase"/>
</dbReference>